<evidence type="ECO:0000313" key="3">
    <source>
        <dbReference type="Proteomes" id="UP001320148"/>
    </source>
</evidence>
<dbReference type="SUPFAM" id="SSF55874">
    <property type="entry name" value="ATPase domain of HSP90 chaperone/DNA topoisomerase II/histidine kinase"/>
    <property type="match status" value="1"/>
</dbReference>
<reference evidence="2 3" key="1">
    <citation type="submission" date="2021-02" db="EMBL/GenBank/DDBJ databases">
        <title>Complete genome of Desulfoluna sp. strain ASN36.</title>
        <authorList>
            <person name="Takahashi A."/>
            <person name="Kojima H."/>
            <person name="Fukui M."/>
        </authorList>
    </citation>
    <scope>NUCLEOTIDE SEQUENCE [LARGE SCALE GENOMIC DNA]</scope>
    <source>
        <strain evidence="2 3">ASN36</strain>
    </source>
</reference>
<keyword evidence="3" id="KW-1185">Reference proteome</keyword>
<feature type="domain" description="Histidine kinase/HSP90-like ATPase" evidence="1">
    <location>
        <begin position="52"/>
        <end position="138"/>
    </location>
</feature>
<dbReference type="Pfam" id="PF02518">
    <property type="entry name" value="HATPase_c"/>
    <property type="match status" value="1"/>
</dbReference>
<proteinExistence type="predicted"/>
<dbReference type="InterPro" id="IPR036890">
    <property type="entry name" value="HATPase_C_sf"/>
</dbReference>
<dbReference type="Gene3D" id="3.30.565.10">
    <property type="entry name" value="Histidine kinase-like ATPase, C-terminal domain"/>
    <property type="match status" value="1"/>
</dbReference>
<gene>
    <name evidence="2" type="ORF">DSLASN_10720</name>
</gene>
<accession>A0ABN6F1P7</accession>
<evidence type="ECO:0000313" key="2">
    <source>
        <dbReference type="EMBL" id="BCS95440.1"/>
    </source>
</evidence>
<dbReference type="InterPro" id="IPR003594">
    <property type="entry name" value="HATPase_dom"/>
</dbReference>
<sequence length="144" mass="15799">MNLLRRTYPVREGDFIHAGEASIHVKNTLKSLNYNQDIVRRVAICGYEAEMNLVMHGGDGVLKVIISPDMIRLEVEDSGPGIEDTELAMQEGYSTARDEFREMGFGAGMGLPNMKRISDELFVDSAPGRGTAVTMWFSVAGGCP</sequence>
<name>A0ABN6F1P7_9BACT</name>
<organism evidence="2 3">
    <name type="scientific">Desulfoluna limicola</name>
    <dbReference type="NCBI Taxonomy" id="2810562"/>
    <lineage>
        <taxon>Bacteria</taxon>
        <taxon>Pseudomonadati</taxon>
        <taxon>Thermodesulfobacteriota</taxon>
        <taxon>Desulfobacteria</taxon>
        <taxon>Desulfobacterales</taxon>
        <taxon>Desulfolunaceae</taxon>
        <taxon>Desulfoluna</taxon>
    </lineage>
</organism>
<dbReference type="EMBL" id="AP024488">
    <property type="protein sequence ID" value="BCS95440.1"/>
    <property type="molecule type" value="Genomic_DNA"/>
</dbReference>
<dbReference type="RefSeq" id="WP_236891686.1">
    <property type="nucleotide sequence ID" value="NZ_AP024488.1"/>
</dbReference>
<protein>
    <recommendedName>
        <fullName evidence="1">Histidine kinase/HSP90-like ATPase domain-containing protein</fullName>
    </recommendedName>
</protein>
<evidence type="ECO:0000259" key="1">
    <source>
        <dbReference type="Pfam" id="PF02518"/>
    </source>
</evidence>
<dbReference type="Proteomes" id="UP001320148">
    <property type="component" value="Chromosome"/>
</dbReference>